<name>A0A8H5HJS0_9AGAR</name>
<protein>
    <submittedName>
        <fullName evidence="2">Uncharacterized protein</fullName>
    </submittedName>
</protein>
<keyword evidence="3" id="KW-1185">Reference proteome</keyword>
<gene>
    <name evidence="2" type="ORF">D9757_007454</name>
</gene>
<evidence type="ECO:0000256" key="1">
    <source>
        <dbReference type="SAM" id="SignalP"/>
    </source>
</evidence>
<dbReference type="InterPro" id="IPR053143">
    <property type="entry name" value="Arylsulfate_ST"/>
</dbReference>
<evidence type="ECO:0000313" key="2">
    <source>
        <dbReference type="EMBL" id="KAF5384597.1"/>
    </source>
</evidence>
<feature type="signal peptide" evidence="1">
    <location>
        <begin position="1"/>
        <end position="20"/>
    </location>
</feature>
<evidence type="ECO:0000313" key="3">
    <source>
        <dbReference type="Proteomes" id="UP000518752"/>
    </source>
</evidence>
<sequence length="710" mass="76772">MISFLSAILLSIFSLPVATASVAFCGNQDYEQGALGLAPVQTYNAAPFSPPQINYVVPPVDCPFNRDNEGYFFLTPISFTAQGEAGQATGEGVIMNPNGTLVYSAFPHSGNFTGSGDQFTFRIGLENFRGKDHLVVWMGTINNPSFGSGFNLILDETYTVVANLTVTADLNVGADLHELIITSDDTAMMTAYPAQAANLSSFGGPEKGFLLDCVVQEVDIATGKALFTWHALDQVDPSECFTEIGQAGNGTADDPWDYFHINSIQKLDDGNIVISSRHCHALYLISPSGDLIWRMGGKKSNFTFGPGANFTWQHHGRMHGGHSLSVFNNGATPLDQDFPSSQGLLLNYDENSMSVSLISARSPFNQTLTVAEGSVQILDSGDSIVGWGSAPYFSKHDRNGDMLWTAQFGLSSTSYRAFLHNWVGHPTFPPSAQLSNTSTPNDITVYTWWNGATEVRFWQLLGSKSASVPLNTTDLHPSMPAAFKLGNPVGKRWKLTYRTFEIAATVGLLVPLVAKESKTQAVVDFLQVGYSLVPSEPLTREWFAVAYEESKPPTYAIFDTFAAEEGRHIHLTGQIAQALMDNAKDLLAEDPDIGKLNVLASVVRPIAGNNAGVTKGLRVLFEAKPDKVDAVREFLKSAVPLVEAEPETAYWYAVEFPGTHKFGIVDFFPTDSGRGAHVHGKVAAALFGSAAELLTGDPDLVKLDVLAGKV</sequence>
<dbReference type="InterPro" id="IPR039535">
    <property type="entry name" value="ASST-like"/>
</dbReference>
<organism evidence="2 3">
    <name type="scientific">Collybiopsis confluens</name>
    <dbReference type="NCBI Taxonomy" id="2823264"/>
    <lineage>
        <taxon>Eukaryota</taxon>
        <taxon>Fungi</taxon>
        <taxon>Dikarya</taxon>
        <taxon>Basidiomycota</taxon>
        <taxon>Agaricomycotina</taxon>
        <taxon>Agaricomycetes</taxon>
        <taxon>Agaricomycetidae</taxon>
        <taxon>Agaricales</taxon>
        <taxon>Marasmiineae</taxon>
        <taxon>Omphalotaceae</taxon>
        <taxon>Collybiopsis</taxon>
    </lineage>
</organism>
<dbReference type="InterPro" id="IPR011008">
    <property type="entry name" value="Dimeric_a/b-barrel"/>
</dbReference>
<dbReference type="Pfam" id="PF14269">
    <property type="entry name" value="Arylsulfotran_2"/>
    <property type="match status" value="1"/>
</dbReference>
<dbReference type="Proteomes" id="UP000518752">
    <property type="component" value="Unassembled WGS sequence"/>
</dbReference>
<accession>A0A8H5HJS0</accession>
<dbReference type="AlphaFoldDB" id="A0A8H5HJS0"/>
<dbReference type="Gene3D" id="3.30.70.100">
    <property type="match status" value="2"/>
</dbReference>
<keyword evidence="1" id="KW-0732">Signal</keyword>
<dbReference type="PANTHER" id="PTHR35340">
    <property type="entry name" value="PQQ ENZYME REPEAT PROTEIN-RELATED"/>
    <property type="match status" value="1"/>
</dbReference>
<reference evidence="2 3" key="1">
    <citation type="journal article" date="2020" name="ISME J.">
        <title>Uncovering the hidden diversity of litter-decomposition mechanisms in mushroom-forming fungi.</title>
        <authorList>
            <person name="Floudas D."/>
            <person name="Bentzer J."/>
            <person name="Ahren D."/>
            <person name="Johansson T."/>
            <person name="Persson P."/>
            <person name="Tunlid A."/>
        </authorList>
    </citation>
    <scope>NUCLEOTIDE SEQUENCE [LARGE SCALE GENOMIC DNA]</scope>
    <source>
        <strain evidence="2 3">CBS 406.79</strain>
    </source>
</reference>
<dbReference type="PANTHER" id="PTHR35340:SF5">
    <property type="entry name" value="ASST-DOMAIN-CONTAINING PROTEIN"/>
    <property type="match status" value="1"/>
</dbReference>
<feature type="chain" id="PRO_5034286293" evidence="1">
    <location>
        <begin position="21"/>
        <end position="710"/>
    </location>
</feature>
<dbReference type="OrthoDB" id="3227035at2759"/>
<dbReference type="SUPFAM" id="SSF54909">
    <property type="entry name" value="Dimeric alpha+beta barrel"/>
    <property type="match status" value="2"/>
</dbReference>
<dbReference type="EMBL" id="JAACJN010000042">
    <property type="protein sequence ID" value="KAF5384597.1"/>
    <property type="molecule type" value="Genomic_DNA"/>
</dbReference>
<proteinExistence type="predicted"/>
<comment type="caution">
    <text evidence="2">The sequence shown here is derived from an EMBL/GenBank/DDBJ whole genome shotgun (WGS) entry which is preliminary data.</text>
</comment>